<feature type="compositionally biased region" description="Basic and acidic residues" evidence="1">
    <location>
        <begin position="24"/>
        <end position="36"/>
    </location>
</feature>
<organism evidence="2 3">
    <name type="scientific">Somion occarium</name>
    <dbReference type="NCBI Taxonomy" id="3059160"/>
    <lineage>
        <taxon>Eukaryota</taxon>
        <taxon>Fungi</taxon>
        <taxon>Dikarya</taxon>
        <taxon>Basidiomycota</taxon>
        <taxon>Agaricomycotina</taxon>
        <taxon>Agaricomycetes</taxon>
        <taxon>Polyporales</taxon>
        <taxon>Cerrenaceae</taxon>
        <taxon>Somion</taxon>
    </lineage>
</organism>
<evidence type="ECO:0000313" key="2">
    <source>
        <dbReference type="EMBL" id="CAL1708733.1"/>
    </source>
</evidence>
<feature type="region of interest" description="Disordered" evidence="1">
    <location>
        <begin position="1"/>
        <end position="155"/>
    </location>
</feature>
<feature type="compositionally biased region" description="Polar residues" evidence="1">
    <location>
        <begin position="79"/>
        <end position="90"/>
    </location>
</feature>
<name>A0ABP1DNU3_9APHY</name>
<feature type="compositionally biased region" description="Basic and acidic residues" evidence="1">
    <location>
        <begin position="124"/>
        <end position="134"/>
    </location>
</feature>
<gene>
    <name evidence="2" type="ORF">GFSPODELE1_LOCUS6998</name>
</gene>
<proteinExistence type="predicted"/>
<evidence type="ECO:0008006" key="4">
    <source>
        <dbReference type="Google" id="ProtNLM"/>
    </source>
</evidence>
<feature type="compositionally biased region" description="Low complexity" evidence="1">
    <location>
        <begin position="1"/>
        <end position="17"/>
    </location>
</feature>
<dbReference type="EMBL" id="OZ037948">
    <property type="protein sequence ID" value="CAL1708733.1"/>
    <property type="molecule type" value="Genomic_DNA"/>
</dbReference>
<protein>
    <recommendedName>
        <fullName evidence="4">F-box domain-containing protein</fullName>
    </recommendedName>
</protein>
<feature type="region of interest" description="Disordered" evidence="1">
    <location>
        <begin position="366"/>
        <end position="388"/>
    </location>
</feature>
<keyword evidence="3" id="KW-1185">Reference proteome</keyword>
<evidence type="ECO:0000313" key="3">
    <source>
        <dbReference type="Proteomes" id="UP001497453"/>
    </source>
</evidence>
<reference evidence="3" key="1">
    <citation type="submission" date="2024-04" db="EMBL/GenBank/DDBJ databases">
        <authorList>
            <person name="Shaw F."/>
            <person name="Minotto A."/>
        </authorList>
    </citation>
    <scope>NUCLEOTIDE SEQUENCE [LARGE SCALE GENOMIC DNA]</scope>
</reference>
<evidence type="ECO:0000256" key="1">
    <source>
        <dbReference type="SAM" id="MobiDB-lite"/>
    </source>
</evidence>
<sequence length="625" mass="69529">MSSPSSSTNPESNASSSVVGPRRRPAEDSIDKEKPTKRPHLTNTDSSANVKPDGRPDGNSSLSSEIVKPLKRPADDSQPEQANPGVNSSRAIKRIRLEGEVDPAVEQQKHSGSTSSVTARRKRPLAEDGCDKLSPDPGDNRPPAKRVRVKGVNQSNKTKKQCDDALLLPIELHHEILEWLWVEGSFEDNRYYLVKTLRACARTCSRWRSAARPHIFRFLKIKSPSRFNDLVALIEVDPQVAGWIQKVGLDGISIPYRDDVLRPRLGSVDEDRDRWMYGFPSSLGVPLPSLKCLELTGFAHLSKKREDQEAFAGWIRQLAELRSVVELNMVRCEMSSNSLTAMVRAFPKLVRVGFASVDFTAPNIVSLRDETPSPKPASKQESSEAANSEVACVDKVSVPPMPDDTKGIPPSSHDVPTLSVEYPLFHPPPVLQSFMINNMSTDFLEFDFLLVRDWLRPEILNRSLKSLDIDSFVDGPTLAKFIASLGMSPALECLIFYVGNGRQGLIDSAVNIHNLSNLTSIRFVTHEVSEREDVEAIHYILSQLNAPRLQSISISIPYPDGFEMFEGTDEYLAKEFGGIKELCVETFTDTPAKTQKAREGITAMFPLLAERGILRVENWGLPYLC</sequence>
<accession>A0ABP1DNU3</accession>
<dbReference type="Proteomes" id="UP001497453">
    <property type="component" value="Chromosome 5"/>
</dbReference>